<dbReference type="Gene3D" id="2.40.160.210">
    <property type="entry name" value="Acyl-CoA thioesterase, double hotdog domain"/>
    <property type="match status" value="1"/>
</dbReference>
<evidence type="ECO:0000259" key="1">
    <source>
        <dbReference type="Pfam" id="PF13622"/>
    </source>
</evidence>
<accession>A0A367YZS7</accession>
<dbReference type="SUPFAM" id="SSF54637">
    <property type="entry name" value="Thioesterase/thiol ester dehydrase-isomerase"/>
    <property type="match status" value="1"/>
</dbReference>
<dbReference type="InterPro" id="IPR049450">
    <property type="entry name" value="ACOT8-like_C"/>
</dbReference>
<feature type="domain" description="Acyl-CoA thioesterase-like N-terminal HotDog" evidence="1">
    <location>
        <begin position="36"/>
        <end position="117"/>
    </location>
</feature>
<proteinExistence type="predicted"/>
<dbReference type="InterPro" id="IPR029069">
    <property type="entry name" value="HotDog_dom_sf"/>
</dbReference>
<protein>
    <submittedName>
        <fullName evidence="3">Thioesterase family protein</fullName>
    </submittedName>
</protein>
<gene>
    <name evidence="3" type="ORF">DT076_02815</name>
</gene>
<feature type="domain" description="Acyl-CoA thioesterase-like C-terminal" evidence="2">
    <location>
        <begin position="137"/>
        <end position="267"/>
    </location>
</feature>
<organism evidence="3 4">
    <name type="scientific">Desertihabitans brevis</name>
    <dbReference type="NCBI Taxonomy" id="2268447"/>
    <lineage>
        <taxon>Bacteria</taxon>
        <taxon>Bacillati</taxon>
        <taxon>Actinomycetota</taxon>
        <taxon>Actinomycetes</taxon>
        <taxon>Propionibacteriales</taxon>
        <taxon>Propionibacteriaceae</taxon>
        <taxon>Desertihabitans</taxon>
    </lineage>
</organism>
<dbReference type="RefSeq" id="WP_114125071.1">
    <property type="nucleotide sequence ID" value="NZ_QOUI01000001.1"/>
</dbReference>
<dbReference type="InterPro" id="IPR042171">
    <property type="entry name" value="Acyl-CoA_hotdog"/>
</dbReference>
<evidence type="ECO:0000313" key="4">
    <source>
        <dbReference type="Proteomes" id="UP000252770"/>
    </source>
</evidence>
<evidence type="ECO:0000313" key="3">
    <source>
        <dbReference type="EMBL" id="RCK71370.1"/>
    </source>
</evidence>
<comment type="caution">
    <text evidence="3">The sequence shown here is derived from an EMBL/GenBank/DDBJ whole genome shotgun (WGS) entry which is preliminary data.</text>
</comment>
<reference evidence="3 4" key="1">
    <citation type="submission" date="2018-07" db="EMBL/GenBank/DDBJ databases">
        <title>Desertimonas flava gen. nov. sp. nov.</title>
        <authorList>
            <person name="Liu S."/>
        </authorList>
    </citation>
    <scope>NUCLEOTIDE SEQUENCE [LARGE SCALE GENOMIC DNA]</scope>
    <source>
        <strain evidence="3 4">16Sb5-5</strain>
    </source>
</reference>
<dbReference type="EMBL" id="QOUI01000001">
    <property type="protein sequence ID" value="RCK71370.1"/>
    <property type="molecule type" value="Genomic_DNA"/>
</dbReference>
<dbReference type="InterPro" id="IPR049449">
    <property type="entry name" value="TesB_ACOT8-like_N"/>
</dbReference>
<dbReference type="Pfam" id="PF20789">
    <property type="entry name" value="4HBT_3C"/>
    <property type="match status" value="1"/>
</dbReference>
<dbReference type="AlphaFoldDB" id="A0A367YZS7"/>
<keyword evidence="4" id="KW-1185">Reference proteome</keyword>
<dbReference type="Proteomes" id="UP000252770">
    <property type="component" value="Unassembled WGS sequence"/>
</dbReference>
<evidence type="ECO:0000259" key="2">
    <source>
        <dbReference type="Pfam" id="PF20789"/>
    </source>
</evidence>
<dbReference type="Pfam" id="PF13622">
    <property type="entry name" value="4HBT_3"/>
    <property type="match status" value="1"/>
</dbReference>
<name>A0A367YZS7_9ACTN</name>
<sequence length="275" mass="29431">MSDRGLPDPATLEADAPAYYRRTGPTTFRPTLRAQGAWQPGEQHMAALTGLLTSAVLQHEPGPELQPARLTFEILGLIPALETTVTVRTLRPGRTIELVGADAEVAGRPVVRARVWRLATVDTAEVAGGAGAPLPAPQELPPADPSRYWPGGFIASLDVRAERAPGEGRNRAWLRARPALVADEEVADLARLMGLVDAANGLGCRVDPRRWMFPNTDLTVHLHRLPTGDRLGLDTEQVVGPTGLGLTSSVLHDRHGPVGRAEQVLTVRRLPAATG</sequence>